<organism evidence="1">
    <name type="scientific">marine sediment metagenome</name>
    <dbReference type="NCBI Taxonomy" id="412755"/>
    <lineage>
        <taxon>unclassified sequences</taxon>
        <taxon>metagenomes</taxon>
        <taxon>ecological metagenomes</taxon>
    </lineage>
</organism>
<sequence>MTDYLDELLIAGQVLDLAVDPTAARRTIQSKTRMAGLLLPLEYTSCLWKTFGVAEGYLKNPKHFNRNLLTGKMRSILDRVRKRKKIPSVLEYLTFDPQDYTIYHADDPPDARVVALHTKPEWSWFLLLCKYHPVLGENYGRMRVMRAREGVSPHHALDVIHPVTIRTTWRALTNQRVIKRLKEEYKEWTTPPS</sequence>
<proteinExistence type="predicted"/>
<dbReference type="AlphaFoldDB" id="A0A0F9I7G1"/>
<evidence type="ECO:0000313" key="1">
    <source>
        <dbReference type="EMBL" id="KKM23541.1"/>
    </source>
</evidence>
<accession>A0A0F9I7G1</accession>
<name>A0A0F9I7G1_9ZZZZ</name>
<comment type="caution">
    <text evidence="1">The sequence shown here is derived from an EMBL/GenBank/DDBJ whole genome shotgun (WGS) entry which is preliminary data.</text>
</comment>
<gene>
    <name evidence="1" type="ORF">LCGC14_1614160</name>
</gene>
<dbReference type="EMBL" id="LAZR01013104">
    <property type="protein sequence ID" value="KKM23541.1"/>
    <property type="molecule type" value="Genomic_DNA"/>
</dbReference>
<reference evidence="1" key="1">
    <citation type="journal article" date="2015" name="Nature">
        <title>Complex archaea that bridge the gap between prokaryotes and eukaryotes.</title>
        <authorList>
            <person name="Spang A."/>
            <person name="Saw J.H."/>
            <person name="Jorgensen S.L."/>
            <person name="Zaremba-Niedzwiedzka K."/>
            <person name="Martijn J."/>
            <person name="Lind A.E."/>
            <person name="van Eijk R."/>
            <person name="Schleper C."/>
            <person name="Guy L."/>
            <person name="Ettema T.J."/>
        </authorList>
    </citation>
    <scope>NUCLEOTIDE SEQUENCE</scope>
</reference>
<protein>
    <submittedName>
        <fullName evidence="1">Uncharacterized protein</fullName>
    </submittedName>
</protein>